<keyword evidence="3" id="KW-1185">Reference proteome</keyword>
<dbReference type="PROSITE" id="PS51186">
    <property type="entry name" value="GNAT"/>
    <property type="match status" value="1"/>
</dbReference>
<dbReference type="Pfam" id="PF13302">
    <property type="entry name" value="Acetyltransf_3"/>
    <property type="match status" value="1"/>
</dbReference>
<dbReference type="Proteomes" id="UP001203945">
    <property type="component" value="Unassembled WGS sequence"/>
</dbReference>
<dbReference type="RefSeq" id="WP_255327870.1">
    <property type="nucleotide sequence ID" value="NZ_JAKZEU010000001.1"/>
</dbReference>
<proteinExistence type="predicted"/>
<gene>
    <name evidence="2" type="ORF">MLD63_00455</name>
</gene>
<comment type="caution">
    <text evidence="2">The sequence shown here is derived from an EMBL/GenBank/DDBJ whole genome shotgun (WGS) entry which is preliminary data.</text>
</comment>
<dbReference type="PANTHER" id="PTHR43792:SF1">
    <property type="entry name" value="N-ACETYLTRANSFERASE DOMAIN-CONTAINING PROTEIN"/>
    <property type="match status" value="1"/>
</dbReference>
<evidence type="ECO:0000259" key="1">
    <source>
        <dbReference type="PROSITE" id="PS51186"/>
    </source>
</evidence>
<sequence length="177" mass="19645">MTTIAIDIPVIETERLILREPRLSDWDAVNRFGLSERSGFVGGPFEEWQNWGALTGTIGHWALRGYGMWSVEDRASGEIAGRVGILNPIDWPEPEIGWHVYEGFEGKGIAYEAAIAARDHAKTHLGLGPLISQIHPDNHRSRRLAERMGAHVEREGTVRGTPCLIYRHPANSTEGSA</sequence>
<dbReference type="InterPro" id="IPR016181">
    <property type="entry name" value="Acyl_CoA_acyltransferase"/>
</dbReference>
<accession>A0ABT1MKT4</accession>
<organism evidence="2 3">
    <name type="scientific">Paracoccus albicereus</name>
    <dbReference type="NCBI Taxonomy" id="2922394"/>
    <lineage>
        <taxon>Bacteria</taxon>
        <taxon>Pseudomonadati</taxon>
        <taxon>Pseudomonadota</taxon>
        <taxon>Alphaproteobacteria</taxon>
        <taxon>Rhodobacterales</taxon>
        <taxon>Paracoccaceae</taxon>
        <taxon>Paracoccus</taxon>
    </lineage>
</organism>
<geneLocation type="plasmid" evidence="2">
    <name>unnamed1</name>
</geneLocation>
<feature type="domain" description="N-acetyltransferase" evidence="1">
    <location>
        <begin position="16"/>
        <end position="171"/>
    </location>
</feature>
<keyword evidence="2" id="KW-0614">Plasmid</keyword>
<evidence type="ECO:0000313" key="2">
    <source>
        <dbReference type="EMBL" id="MCQ0968907.1"/>
    </source>
</evidence>
<dbReference type="Gene3D" id="3.40.630.30">
    <property type="match status" value="1"/>
</dbReference>
<dbReference type="InterPro" id="IPR051531">
    <property type="entry name" value="N-acetyltransferase"/>
</dbReference>
<reference evidence="2 3" key="1">
    <citation type="submission" date="2022-03" db="EMBL/GenBank/DDBJ databases">
        <authorList>
            <person name="He Y."/>
        </authorList>
    </citation>
    <scope>NUCLEOTIDE SEQUENCE [LARGE SCALE GENOMIC DNA]</scope>
    <source>
        <strain evidence="2 3">TK19116</strain>
        <plasmid evidence="2">unnamed1</plasmid>
    </source>
</reference>
<evidence type="ECO:0000313" key="3">
    <source>
        <dbReference type="Proteomes" id="UP001203945"/>
    </source>
</evidence>
<name>A0ABT1MKT4_9RHOB</name>
<dbReference type="EMBL" id="JAKZEU010000001">
    <property type="protein sequence ID" value="MCQ0968907.1"/>
    <property type="molecule type" value="Genomic_DNA"/>
</dbReference>
<dbReference type="SUPFAM" id="SSF55729">
    <property type="entry name" value="Acyl-CoA N-acyltransferases (Nat)"/>
    <property type="match status" value="1"/>
</dbReference>
<protein>
    <submittedName>
        <fullName evidence="2">GNAT family N-acetyltransferase</fullName>
    </submittedName>
</protein>
<dbReference type="InterPro" id="IPR000182">
    <property type="entry name" value="GNAT_dom"/>
</dbReference>
<dbReference type="PANTHER" id="PTHR43792">
    <property type="entry name" value="GNAT FAMILY, PUTATIVE (AFU_ORTHOLOGUE AFUA_3G00765)-RELATED-RELATED"/>
    <property type="match status" value="1"/>
</dbReference>